<organism evidence="2 3">
    <name type="scientific">Crenothrix polyspora</name>
    <dbReference type="NCBI Taxonomy" id="360316"/>
    <lineage>
        <taxon>Bacteria</taxon>
        <taxon>Pseudomonadati</taxon>
        <taxon>Pseudomonadota</taxon>
        <taxon>Gammaproteobacteria</taxon>
        <taxon>Methylococcales</taxon>
        <taxon>Crenotrichaceae</taxon>
        <taxon>Crenothrix</taxon>
    </lineage>
</organism>
<keyword evidence="3" id="KW-1185">Reference proteome</keyword>
<evidence type="ECO:0000313" key="3">
    <source>
        <dbReference type="Proteomes" id="UP000195442"/>
    </source>
</evidence>
<protein>
    <submittedName>
        <fullName evidence="2">Uncharacterized protein</fullName>
    </submittedName>
</protein>
<evidence type="ECO:0000313" key="2">
    <source>
        <dbReference type="EMBL" id="SJM90587.1"/>
    </source>
</evidence>
<feature type="chain" id="PRO_5012661456" evidence="1">
    <location>
        <begin position="19"/>
        <end position="127"/>
    </location>
</feature>
<evidence type="ECO:0000256" key="1">
    <source>
        <dbReference type="SAM" id="SignalP"/>
    </source>
</evidence>
<proteinExistence type="predicted"/>
<feature type="signal peptide" evidence="1">
    <location>
        <begin position="1"/>
        <end position="18"/>
    </location>
</feature>
<gene>
    <name evidence="2" type="ORF">CRENPOLYSF2_1710003</name>
</gene>
<dbReference type="Proteomes" id="UP000195442">
    <property type="component" value="Unassembled WGS sequence"/>
</dbReference>
<keyword evidence="1" id="KW-0732">Signal</keyword>
<dbReference type="AlphaFoldDB" id="A0A1R4H337"/>
<accession>A0A1R4H337</accession>
<sequence>MKQLFFIVMLLFTAHTFAAEEKTEWENTTLSDDLIKKIQEAQYQYRKCVAEEMPKAAYRSIESRTATSQIIKQCEPSLSKMREMYLAEKVPGVIADRHLKQMRIKTIRNTLQEMMYAEAARKAGQQK</sequence>
<dbReference type="OrthoDB" id="5571656at2"/>
<dbReference type="EMBL" id="FUKJ01000081">
    <property type="protein sequence ID" value="SJM90587.1"/>
    <property type="molecule type" value="Genomic_DNA"/>
</dbReference>
<reference evidence="3" key="1">
    <citation type="submission" date="2017-02" db="EMBL/GenBank/DDBJ databases">
        <authorList>
            <person name="Daims H."/>
        </authorList>
    </citation>
    <scope>NUCLEOTIDE SEQUENCE [LARGE SCALE GENOMIC DNA]</scope>
</reference>
<dbReference type="RefSeq" id="WP_087146158.1">
    <property type="nucleotide sequence ID" value="NZ_FUKJ01000081.1"/>
</dbReference>
<name>A0A1R4H337_9GAMM</name>